<dbReference type="AlphaFoldDB" id="A0A225M7Y8"/>
<dbReference type="EMBL" id="NJIH01000012">
    <property type="protein sequence ID" value="OWT55671.1"/>
    <property type="molecule type" value="Genomic_DNA"/>
</dbReference>
<dbReference type="FunFam" id="1.10.10.10:FF:000001">
    <property type="entry name" value="LysR family transcriptional regulator"/>
    <property type="match status" value="1"/>
</dbReference>
<dbReference type="InterPro" id="IPR000847">
    <property type="entry name" value="LysR_HTH_N"/>
</dbReference>
<keyword evidence="8" id="KW-1185">Reference proteome</keyword>
<dbReference type="InterPro" id="IPR036388">
    <property type="entry name" value="WH-like_DNA-bd_sf"/>
</dbReference>
<gene>
    <name evidence="7" type="ORF">CEY11_20325</name>
</gene>
<dbReference type="Gene3D" id="3.40.190.290">
    <property type="match status" value="1"/>
</dbReference>
<feature type="domain" description="HTH lysR-type" evidence="6">
    <location>
        <begin position="16"/>
        <end position="73"/>
    </location>
</feature>
<name>A0A225M7Y8_9BURK</name>
<dbReference type="PANTHER" id="PTHR30293">
    <property type="entry name" value="TRANSCRIPTIONAL REGULATORY PROTEIN NAC-RELATED"/>
    <property type="match status" value="1"/>
</dbReference>
<evidence type="ECO:0000313" key="8">
    <source>
        <dbReference type="Proteomes" id="UP000214603"/>
    </source>
</evidence>
<evidence type="ECO:0000256" key="5">
    <source>
        <dbReference type="ARBA" id="ARBA00023163"/>
    </source>
</evidence>
<dbReference type="GO" id="GO:0003677">
    <property type="term" value="F:DNA binding"/>
    <property type="evidence" value="ECO:0007669"/>
    <property type="project" value="UniProtKB-KW"/>
</dbReference>
<dbReference type="PRINTS" id="PR00039">
    <property type="entry name" value="HTHLYSR"/>
</dbReference>
<comment type="similarity">
    <text evidence="1">Belongs to the LysR transcriptional regulatory family.</text>
</comment>
<dbReference type="GO" id="GO:0003700">
    <property type="term" value="F:DNA-binding transcription factor activity"/>
    <property type="evidence" value="ECO:0007669"/>
    <property type="project" value="InterPro"/>
</dbReference>
<evidence type="ECO:0000256" key="4">
    <source>
        <dbReference type="ARBA" id="ARBA00023159"/>
    </source>
</evidence>
<dbReference type="Gene3D" id="1.10.10.10">
    <property type="entry name" value="Winged helix-like DNA-binding domain superfamily/Winged helix DNA-binding domain"/>
    <property type="match status" value="1"/>
</dbReference>
<keyword evidence="3" id="KW-0238">DNA-binding</keyword>
<dbReference type="SUPFAM" id="SSF46785">
    <property type="entry name" value="Winged helix' DNA-binding domain"/>
    <property type="match status" value="1"/>
</dbReference>
<evidence type="ECO:0000259" key="6">
    <source>
        <dbReference type="PROSITE" id="PS50931"/>
    </source>
</evidence>
<keyword evidence="4" id="KW-0010">Activator</keyword>
<dbReference type="Proteomes" id="UP000214603">
    <property type="component" value="Unassembled WGS sequence"/>
</dbReference>
<protein>
    <submittedName>
        <fullName evidence="7">LysR family transcriptional regulator</fullName>
    </submittedName>
</protein>
<keyword evidence="2" id="KW-0805">Transcription regulation</keyword>
<evidence type="ECO:0000256" key="2">
    <source>
        <dbReference type="ARBA" id="ARBA00023015"/>
    </source>
</evidence>
<evidence type="ECO:0000313" key="7">
    <source>
        <dbReference type="EMBL" id="OWT55671.1"/>
    </source>
</evidence>
<dbReference type="Pfam" id="PF00126">
    <property type="entry name" value="HTH_1"/>
    <property type="match status" value="1"/>
</dbReference>
<dbReference type="PROSITE" id="PS50931">
    <property type="entry name" value="HTH_LYSR"/>
    <property type="match status" value="1"/>
</dbReference>
<sequence length="317" mass="34201">MARAAPPPPLANGARLTLRQLRYFIEIVKAGSLSGASGRLGIAQPALSQHIGAMEDALGARLFERHARGMKITAEGQRLYGRALSILDQLGALREDVRDAAANPRGRVRLAIAGALSTVLAAPLLRAVSQRYPDIRLDLMEGLSQRVAELIESRTVDLAIFPGAADMEGVAARPLFTEKLHLFGTPGSLPGRGKTLRYARIADCALVAPDRRHDLRKILEREAVAQGLRLDVRYELNSAAMTVSLIREGLACAVLPRSAFGGMLAAMPVQSRLIVEPQLSRVQSLVWSQDRPLGSAARALVDLVAEVVEQAHARQDI</sequence>
<reference evidence="8" key="1">
    <citation type="submission" date="2017-06" db="EMBL/GenBank/DDBJ databases">
        <title>Herbaspirillum phytohormonus sp. nov., isolated from the root nodule of Robinia pseudoacacia in lead-zinc mine.</title>
        <authorList>
            <person name="Fan M."/>
            <person name="Lin Y."/>
        </authorList>
    </citation>
    <scope>NUCLEOTIDE SEQUENCE [LARGE SCALE GENOMIC DNA]</scope>
    <source>
        <strain evidence="8">SC-089</strain>
    </source>
</reference>
<comment type="caution">
    <text evidence="7">The sequence shown here is derived from an EMBL/GenBank/DDBJ whole genome shotgun (WGS) entry which is preliminary data.</text>
</comment>
<dbReference type="RefSeq" id="WP_088605245.1">
    <property type="nucleotide sequence ID" value="NZ_NJIH01000012.1"/>
</dbReference>
<evidence type="ECO:0000256" key="1">
    <source>
        <dbReference type="ARBA" id="ARBA00009437"/>
    </source>
</evidence>
<dbReference type="InterPro" id="IPR005119">
    <property type="entry name" value="LysR_subst-bd"/>
</dbReference>
<organism evidence="7 8">
    <name type="scientific">Candidimonas nitroreducens</name>
    <dbReference type="NCBI Taxonomy" id="683354"/>
    <lineage>
        <taxon>Bacteria</taxon>
        <taxon>Pseudomonadati</taxon>
        <taxon>Pseudomonadota</taxon>
        <taxon>Betaproteobacteria</taxon>
        <taxon>Burkholderiales</taxon>
        <taxon>Alcaligenaceae</taxon>
        <taxon>Candidimonas</taxon>
    </lineage>
</organism>
<dbReference type="InterPro" id="IPR036390">
    <property type="entry name" value="WH_DNA-bd_sf"/>
</dbReference>
<proteinExistence type="inferred from homology"/>
<keyword evidence="5" id="KW-0804">Transcription</keyword>
<dbReference type="PANTHER" id="PTHR30293:SF0">
    <property type="entry name" value="NITROGEN ASSIMILATION REGULATORY PROTEIN NAC"/>
    <property type="match status" value="1"/>
</dbReference>
<dbReference type="Pfam" id="PF03466">
    <property type="entry name" value="LysR_substrate"/>
    <property type="match status" value="1"/>
</dbReference>
<dbReference type="SUPFAM" id="SSF53850">
    <property type="entry name" value="Periplasmic binding protein-like II"/>
    <property type="match status" value="1"/>
</dbReference>
<evidence type="ECO:0000256" key="3">
    <source>
        <dbReference type="ARBA" id="ARBA00023125"/>
    </source>
</evidence>
<accession>A0A225M7Y8</accession>
<dbReference type="GO" id="GO:2000142">
    <property type="term" value="P:regulation of DNA-templated transcription initiation"/>
    <property type="evidence" value="ECO:0007669"/>
    <property type="project" value="TreeGrafter"/>
</dbReference>
<dbReference type="OrthoDB" id="8850588at2"/>